<sequence>MSPTTDRHTPQLSPALRSKITTAILSGSAVLALVTGMAVHTADNPPVRTADPVDSDSGAPGTSADRRVPAAVPAPSAPRGVVPAPQAISRGSGG</sequence>
<proteinExistence type="predicted"/>
<keyword evidence="2" id="KW-0812">Transmembrane</keyword>
<feature type="compositionally biased region" description="Low complexity" evidence="1">
    <location>
        <begin position="69"/>
        <end position="85"/>
    </location>
</feature>
<comment type="caution">
    <text evidence="3">The sequence shown here is derived from an EMBL/GenBank/DDBJ whole genome shotgun (WGS) entry which is preliminary data.</text>
</comment>
<name>A0ABU3WVD2_9NOCA</name>
<keyword evidence="2" id="KW-1133">Transmembrane helix</keyword>
<feature type="transmembrane region" description="Helical" evidence="2">
    <location>
        <begin position="20"/>
        <end position="39"/>
    </location>
</feature>
<organism evidence="3 4">
    <name type="scientific">Rhodococcus zopfii</name>
    <dbReference type="NCBI Taxonomy" id="43772"/>
    <lineage>
        <taxon>Bacteria</taxon>
        <taxon>Bacillati</taxon>
        <taxon>Actinomycetota</taxon>
        <taxon>Actinomycetes</taxon>
        <taxon>Mycobacteriales</taxon>
        <taxon>Nocardiaceae</taxon>
        <taxon>Rhodococcus</taxon>
    </lineage>
</organism>
<accession>A0ABU3WVD2</accession>
<evidence type="ECO:0000313" key="4">
    <source>
        <dbReference type="Proteomes" id="UP001275440"/>
    </source>
</evidence>
<evidence type="ECO:0000256" key="2">
    <source>
        <dbReference type="SAM" id="Phobius"/>
    </source>
</evidence>
<dbReference type="RefSeq" id="WP_072815966.1">
    <property type="nucleotide sequence ID" value="NZ_JAHWLX010000109.1"/>
</dbReference>
<keyword evidence="4" id="KW-1185">Reference proteome</keyword>
<feature type="region of interest" description="Disordered" evidence="1">
    <location>
        <begin position="42"/>
        <end position="94"/>
    </location>
</feature>
<evidence type="ECO:0000256" key="1">
    <source>
        <dbReference type="SAM" id="MobiDB-lite"/>
    </source>
</evidence>
<evidence type="ECO:0000313" key="3">
    <source>
        <dbReference type="EMBL" id="MDV2477955.1"/>
    </source>
</evidence>
<gene>
    <name evidence="3" type="ORF">F8M49_25790</name>
</gene>
<reference evidence="3 4" key="1">
    <citation type="submission" date="2019-10" db="EMBL/GenBank/DDBJ databases">
        <title>Draft Genome Assembly of Rhodococcus zopfii DSM44189.</title>
        <authorList>
            <person name="Sutton J.M."/>
            <person name="Akob D.M."/>
            <person name="Bushman T.J."/>
        </authorList>
    </citation>
    <scope>NUCLEOTIDE SEQUENCE [LARGE SCALE GENOMIC DNA]</scope>
    <source>
        <strain evidence="3 4">DSM 44189</strain>
    </source>
</reference>
<dbReference type="Proteomes" id="UP001275440">
    <property type="component" value="Unassembled WGS sequence"/>
</dbReference>
<dbReference type="EMBL" id="WBMO01000005">
    <property type="protein sequence ID" value="MDV2477955.1"/>
    <property type="molecule type" value="Genomic_DNA"/>
</dbReference>
<protein>
    <submittedName>
        <fullName evidence="3">Uncharacterized protein</fullName>
    </submittedName>
</protein>
<keyword evidence="2" id="KW-0472">Membrane</keyword>